<evidence type="ECO:0000256" key="1">
    <source>
        <dbReference type="ARBA" id="ARBA00022729"/>
    </source>
</evidence>
<organism evidence="2 3">
    <name type="scientific">Ignatzschineria rhizosphaerae</name>
    <dbReference type="NCBI Taxonomy" id="2923279"/>
    <lineage>
        <taxon>Bacteria</taxon>
        <taxon>Pseudomonadati</taxon>
        <taxon>Pseudomonadota</taxon>
        <taxon>Gammaproteobacteria</taxon>
        <taxon>Cardiobacteriales</taxon>
        <taxon>Ignatzschineriaceae</taxon>
        <taxon>Ignatzschineria</taxon>
    </lineage>
</organism>
<sequence length="104" mass="12161">MRIIFFSSSSIFLINSAQADTQKLIIESGDSSLSRQQAEMERDQWKDTRTLRQKMNDRAEKEWDKKDAAIDDSYACQTSDNHQLYWEPNTRRCLDRSTGRAVKP</sequence>
<proteinExistence type="predicted"/>
<protein>
    <submittedName>
        <fullName evidence="2">DUF1283 family protein</fullName>
    </submittedName>
</protein>
<name>A0ABY3X3R2_9GAMM</name>
<dbReference type="InterPro" id="IPR009700">
    <property type="entry name" value="DUF1283"/>
</dbReference>
<dbReference type="EMBL" id="CP093379">
    <property type="protein sequence ID" value="UNM97524.1"/>
    <property type="molecule type" value="Genomic_DNA"/>
</dbReference>
<keyword evidence="3" id="KW-1185">Reference proteome</keyword>
<accession>A0ABY3X3R2</accession>
<dbReference type="Proteomes" id="UP000829542">
    <property type="component" value="Chromosome"/>
</dbReference>
<dbReference type="RefSeq" id="WP_242153193.1">
    <property type="nucleotide sequence ID" value="NZ_CP093379.1"/>
</dbReference>
<evidence type="ECO:0000313" key="2">
    <source>
        <dbReference type="EMBL" id="UNM97524.1"/>
    </source>
</evidence>
<dbReference type="Pfam" id="PF06932">
    <property type="entry name" value="DUF1283"/>
    <property type="match status" value="1"/>
</dbReference>
<dbReference type="NCBIfam" id="NF010180">
    <property type="entry name" value="PRK13659.1"/>
    <property type="match status" value="1"/>
</dbReference>
<evidence type="ECO:0000313" key="3">
    <source>
        <dbReference type="Proteomes" id="UP000829542"/>
    </source>
</evidence>
<keyword evidence="1" id="KW-0732">Signal</keyword>
<reference evidence="2 3" key="1">
    <citation type="submission" date="2022-03" db="EMBL/GenBank/DDBJ databases">
        <title>Ignatzschineria rhizosphaerae HR5S32.</title>
        <authorList>
            <person name="Sun J.Q."/>
            <person name="Feng J.Y."/>
        </authorList>
    </citation>
    <scope>NUCLEOTIDE SEQUENCE [LARGE SCALE GENOMIC DNA]</scope>
    <source>
        <strain evidence="2 3">HR5S32</strain>
    </source>
</reference>
<gene>
    <name evidence="2" type="ORF">MMG00_00640</name>
</gene>